<evidence type="ECO:0000313" key="1">
    <source>
        <dbReference type="Proteomes" id="UP000095286"/>
    </source>
</evidence>
<sequence length="85" mass="9481">MRADAVVIRQAVTIQETETNQPSADHALTLDLIKNMRADAVVIRQAVTIQETETNQPSADHALSQFYAMTNPNYTSLDLFTTILF</sequence>
<name>A0AC35U196_9BILA</name>
<dbReference type="Proteomes" id="UP000095286">
    <property type="component" value="Unplaced"/>
</dbReference>
<protein>
    <submittedName>
        <fullName evidence="2">Amidase</fullName>
    </submittedName>
</protein>
<reference evidence="2" key="1">
    <citation type="submission" date="2016-11" db="UniProtKB">
        <authorList>
            <consortium name="WormBaseParasite"/>
        </authorList>
    </citation>
    <scope>IDENTIFICATION</scope>
    <source>
        <strain evidence="2">KR3021</strain>
    </source>
</reference>
<accession>A0AC35U196</accession>
<evidence type="ECO:0000313" key="2">
    <source>
        <dbReference type="WBParaSite" id="RSKR_0000663864.1"/>
    </source>
</evidence>
<organism evidence="1 2">
    <name type="scientific">Rhabditophanes sp. KR3021</name>
    <dbReference type="NCBI Taxonomy" id="114890"/>
    <lineage>
        <taxon>Eukaryota</taxon>
        <taxon>Metazoa</taxon>
        <taxon>Ecdysozoa</taxon>
        <taxon>Nematoda</taxon>
        <taxon>Chromadorea</taxon>
        <taxon>Rhabditida</taxon>
        <taxon>Tylenchina</taxon>
        <taxon>Panagrolaimomorpha</taxon>
        <taxon>Strongyloidoidea</taxon>
        <taxon>Alloionematidae</taxon>
        <taxon>Rhabditophanes</taxon>
    </lineage>
</organism>
<dbReference type="WBParaSite" id="RSKR_0000663864.1">
    <property type="protein sequence ID" value="RSKR_0000663864.1"/>
    <property type="gene ID" value="RSKR_0000663864"/>
</dbReference>
<proteinExistence type="predicted"/>